<dbReference type="EMBL" id="JRWG01000002">
    <property type="protein sequence ID" value="KXO00588.1"/>
    <property type="molecule type" value="Genomic_DNA"/>
</dbReference>
<dbReference type="CDD" id="cd20736">
    <property type="entry name" value="PoNe_Nuclease"/>
    <property type="match status" value="1"/>
</dbReference>
<reference evidence="4" key="1">
    <citation type="submission" date="2014-10" db="EMBL/GenBank/DDBJ databases">
        <title>Genome sequencing of Vitellibacter sp. D-24.</title>
        <authorList>
            <person name="Thevarajoo S."/>
            <person name="Selvaratnam C."/>
            <person name="Goh K.M."/>
            <person name="Chong C.S."/>
        </authorList>
    </citation>
    <scope>NUCLEOTIDE SEQUENCE [LARGE SCALE GENOMIC DNA]</scope>
    <source>
        <strain evidence="4">D-24</strain>
    </source>
</reference>
<name>A0A137RK75_9FLAO</name>
<keyword evidence="4" id="KW-1185">Reference proteome</keyword>
<protein>
    <recommendedName>
        <fullName evidence="2">UPF0102 protein LS48_04125</fullName>
    </recommendedName>
</protein>
<reference evidence="3 4" key="2">
    <citation type="journal article" date="2016" name="Int. J. Syst. Evol. Microbiol.">
        <title>Vitellibacter aquimaris sp. nov., a marine bacterium isolated from seawater.</title>
        <authorList>
            <person name="Thevarajoo S."/>
            <person name="Selvaratnam C."/>
            <person name="Goh K.M."/>
            <person name="Hong K.W."/>
            <person name="Chan X.Y."/>
            <person name="Chan K.G."/>
            <person name="Chong C.S."/>
        </authorList>
    </citation>
    <scope>NUCLEOTIDE SEQUENCE [LARGE SCALE GENOMIC DNA]</scope>
    <source>
        <strain evidence="3 4">D-24</strain>
    </source>
</reference>
<dbReference type="PANTHER" id="PTHR34039">
    <property type="entry name" value="UPF0102 PROTEIN YRAN"/>
    <property type="match status" value="1"/>
</dbReference>
<evidence type="ECO:0000313" key="3">
    <source>
        <dbReference type="EMBL" id="KXO00588.1"/>
    </source>
</evidence>
<comment type="similarity">
    <text evidence="1 2">Belongs to the UPF0102 family.</text>
</comment>
<dbReference type="Proteomes" id="UP000070138">
    <property type="component" value="Unassembled WGS sequence"/>
</dbReference>
<dbReference type="STRING" id="1548749.LS48_04125"/>
<sequence length="120" mass="13911">MATHNELGKIGEEIAAQYLLRNGYKILRRNFYFDKAEIDIIAQKEEGTVVIVEVKTRNSDFFGDPQSFVTPSKIKLLVKAANEYIISNELNAEVRFDIIAILKNQKVEKLEHFENAFYHF</sequence>
<dbReference type="OrthoDB" id="9802516at2"/>
<dbReference type="HAMAP" id="MF_00048">
    <property type="entry name" value="UPF0102"/>
    <property type="match status" value="1"/>
</dbReference>
<dbReference type="InterPro" id="IPR011335">
    <property type="entry name" value="Restrct_endonuc-II-like"/>
</dbReference>
<comment type="caution">
    <text evidence="3">The sequence shown here is derived from an EMBL/GenBank/DDBJ whole genome shotgun (WGS) entry which is preliminary data.</text>
</comment>
<dbReference type="InterPro" id="IPR003509">
    <property type="entry name" value="UPF0102_YraN-like"/>
</dbReference>
<dbReference type="Pfam" id="PF02021">
    <property type="entry name" value="UPF0102"/>
    <property type="match status" value="1"/>
</dbReference>
<gene>
    <name evidence="3" type="ORF">LS48_04125</name>
</gene>
<dbReference type="SUPFAM" id="SSF52980">
    <property type="entry name" value="Restriction endonuclease-like"/>
    <property type="match status" value="1"/>
</dbReference>
<dbReference type="InterPro" id="IPR011856">
    <property type="entry name" value="tRNA_endonuc-like_dom_sf"/>
</dbReference>
<dbReference type="AlphaFoldDB" id="A0A137RK75"/>
<evidence type="ECO:0000256" key="1">
    <source>
        <dbReference type="ARBA" id="ARBA00006738"/>
    </source>
</evidence>
<accession>A0A137RK75</accession>
<evidence type="ECO:0000256" key="2">
    <source>
        <dbReference type="HAMAP-Rule" id="MF_00048"/>
    </source>
</evidence>
<evidence type="ECO:0000313" key="4">
    <source>
        <dbReference type="Proteomes" id="UP000070138"/>
    </source>
</evidence>
<dbReference type="GO" id="GO:0003676">
    <property type="term" value="F:nucleic acid binding"/>
    <property type="evidence" value="ECO:0007669"/>
    <property type="project" value="InterPro"/>
</dbReference>
<dbReference type="Gene3D" id="3.40.1350.10">
    <property type="match status" value="1"/>
</dbReference>
<dbReference type="NCBIfam" id="NF009150">
    <property type="entry name" value="PRK12497.1-3"/>
    <property type="match status" value="1"/>
</dbReference>
<proteinExistence type="inferred from homology"/>
<dbReference type="PANTHER" id="PTHR34039:SF1">
    <property type="entry name" value="UPF0102 PROTEIN YRAN"/>
    <property type="match status" value="1"/>
</dbReference>
<organism evidence="3 4">
    <name type="scientific">Aequorivita aquimaris</name>
    <dbReference type="NCBI Taxonomy" id="1548749"/>
    <lineage>
        <taxon>Bacteria</taxon>
        <taxon>Pseudomonadati</taxon>
        <taxon>Bacteroidota</taxon>
        <taxon>Flavobacteriia</taxon>
        <taxon>Flavobacteriales</taxon>
        <taxon>Flavobacteriaceae</taxon>
        <taxon>Aequorivita</taxon>
    </lineage>
</organism>